<proteinExistence type="predicted"/>
<dbReference type="GeneID" id="44139392"/>
<dbReference type="EMBL" id="MH745230">
    <property type="protein sequence ID" value="QHQ73341.1"/>
    <property type="molecule type" value="Genomic_DNA"/>
</dbReference>
<dbReference type="PROSITE" id="PS50878">
    <property type="entry name" value="RT_POL"/>
    <property type="match status" value="1"/>
</dbReference>
<evidence type="ECO:0000259" key="1">
    <source>
        <dbReference type="PROSITE" id="PS50878"/>
    </source>
</evidence>
<feature type="domain" description="Reverse transcriptase" evidence="1">
    <location>
        <begin position="116"/>
        <end position="427"/>
    </location>
</feature>
<dbReference type="InterPro" id="IPR000477">
    <property type="entry name" value="RT_dom"/>
</dbReference>
<dbReference type="PANTHER" id="PTHR33642">
    <property type="entry name" value="COX1/OXI3 INTRON 1 PROTEIN-RELATED"/>
    <property type="match status" value="1"/>
</dbReference>
<dbReference type="GO" id="GO:0006315">
    <property type="term" value="P:homing of group II introns"/>
    <property type="evidence" value="ECO:0007669"/>
    <property type="project" value="TreeGrafter"/>
</dbReference>
<protein>
    <recommendedName>
        <fullName evidence="1">Reverse transcriptase domain-containing protein</fullName>
    </recommendedName>
</protein>
<evidence type="ECO:0000313" key="2">
    <source>
        <dbReference type="EMBL" id="QHQ73302.1"/>
    </source>
</evidence>
<dbReference type="PANTHER" id="PTHR33642:SF4">
    <property type="entry name" value="COX1_OXI3 INTRON 1 PROTEIN-RELATED"/>
    <property type="match status" value="1"/>
</dbReference>
<dbReference type="InterPro" id="IPR024937">
    <property type="entry name" value="Domain_X"/>
</dbReference>
<geneLocation type="chloroplast" evidence="2"/>
<dbReference type="Pfam" id="PF00078">
    <property type="entry name" value="RVT_1"/>
    <property type="match status" value="1"/>
</dbReference>
<accession>A0A6B9VYC2</accession>
<reference evidence="2" key="1">
    <citation type="journal article" date="2019" name="BMC Genomics">
        <title>Promising prospects of nanopore sequencing for algal hologenomics and structural variation discovery.</title>
        <authorList>
            <person name="Sauvage T."/>
            <person name="Schmidt W.E."/>
            <person name="Yoon H.S."/>
            <person name="Paul V.J."/>
            <person name="Fredericq S."/>
        </authorList>
    </citation>
    <scope>NUCLEOTIDE SEQUENCE</scope>
</reference>
<dbReference type="RefSeq" id="YP_009729390.1">
    <property type="nucleotide sequence ID" value="NC_045914.1"/>
</dbReference>
<gene>
    <name evidence="2" type="primary">ORF6</name>
</gene>
<dbReference type="Pfam" id="PF01348">
    <property type="entry name" value="Intron_maturas2"/>
    <property type="match status" value="1"/>
</dbReference>
<dbReference type="EMBL" id="MH745228">
    <property type="protein sequence ID" value="QHQ73302.1"/>
    <property type="molecule type" value="Genomic_DNA"/>
</dbReference>
<dbReference type="GO" id="GO:0090615">
    <property type="term" value="P:mitochondrial mRNA processing"/>
    <property type="evidence" value="ECO:0007669"/>
    <property type="project" value="TreeGrafter"/>
</dbReference>
<dbReference type="AlphaFoldDB" id="A0A6B9VYC2"/>
<sequence length="683" mass="79917">MKLQLILNYLKKPGTEELNNIIKLVNKKESAFFKKYVLTQLVDNKGFLPLKQLNRLKTASIRNQDSQIFSGIYRIIYHPHILITAYSNISKNKGALAKGIDKRTIDRFSIRQIEILHSQLKDKSYLAQPIRRVWVPKPGKPFPEVRRPLAVPTTTDKIVQEATRIVLEAIYEPIFEKTNSNFGFRPHKSPYHAIDHLKYNINGFNYAIEGDIKGAYDNVDHDTLYHIISRTIKDRDLIKLIDNMLKSGIMDNDNKQHSLTGVQQGSSLSPLLFNIYLNELDKYIAKDINRLIRTINNKQNRTKNGTQHNAKGRIRYQLRKIRKQIDTTDSSTNPQEYKILRLQERNLIKEQLETPTIIPQSKLVKTRYCRYADDWVLFTDGPRTLPILLKNKIESWLKTYLHLQLSQEKTLITDVTKTWAKFLGFAIKIQKKHKRIKKRRYQNKTVLTRTGVGNAIFTVDVERLVNRLRTKRFIHPTRLKPYHKPEWTVFEDHRIITLYRSVILGIFNYYKDSININNEIYTAYYFLKASCACTLASKYKLITMKKAFSKYGPNLKVLPPHSKRAVEIPTFKTLKENQISRSHKTNRRDPLEITTNWRTRFKLLSYCCICSSTENVEMHHIKRLRGPTGENITKGFDRVLGAINRKQIPVCGECHNKIHKGEYDQKSLNQIFKEIQNQQILSL</sequence>
<dbReference type="GO" id="GO:0003964">
    <property type="term" value="F:RNA-directed DNA polymerase activity"/>
    <property type="evidence" value="ECO:0007669"/>
    <property type="project" value="TreeGrafter"/>
</dbReference>
<keyword evidence="2" id="KW-0934">Plastid</keyword>
<keyword evidence="2" id="KW-0150">Chloroplast</keyword>
<name>A0A6B9VYC2_9CHLO</name>
<dbReference type="CDD" id="cd01651">
    <property type="entry name" value="RT_G2_intron"/>
    <property type="match status" value="1"/>
</dbReference>
<dbReference type="GO" id="GO:0005739">
    <property type="term" value="C:mitochondrion"/>
    <property type="evidence" value="ECO:0007669"/>
    <property type="project" value="TreeGrafter"/>
</dbReference>
<organism evidence="2">
    <name type="scientific">Caulerpa ashmeadii</name>
    <dbReference type="NCBI Taxonomy" id="177078"/>
    <lineage>
        <taxon>Eukaryota</taxon>
        <taxon>Viridiplantae</taxon>
        <taxon>Chlorophyta</taxon>
        <taxon>core chlorophytes</taxon>
        <taxon>Ulvophyceae</taxon>
        <taxon>TCBD clade</taxon>
        <taxon>Bryopsidales</taxon>
        <taxon>Halimedineae</taxon>
        <taxon>Caulerpaceae</taxon>
        <taxon>Caulerpa</taxon>
    </lineage>
</organism>
<dbReference type="SUPFAM" id="SSF56672">
    <property type="entry name" value="DNA/RNA polymerases"/>
    <property type="match status" value="1"/>
</dbReference>
<dbReference type="InterPro" id="IPR043502">
    <property type="entry name" value="DNA/RNA_pol_sf"/>
</dbReference>